<accession>A0A1H1GSW3</accession>
<feature type="transmembrane region" description="Helical" evidence="8">
    <location>
        <begin position="160"/>
        <end position="180"/>
    </location>
</feature>
<feature type="transmembrane region" description="Helical" evidence="8">
    <location>
        <begin position="448"/>
        <end position="469"/>
    </location>
</feature>
<dbReference type="PANTHER" id="PTHR43045">
    <property type="entry name" value="SHIKIMATE TRANSPORTER"/>
    <property type="match status" value="1"/>
</dbReference>
<evidence type="ECO:0000256" key="4">
    <source>
        <dbReference type="ARBA" id="ARBA00022692"/>
    </source>
</evidence>
<feature type="region of interest" description="Disordered" evidence="7">
    <location>
        <begin position="1"/>
        <end position="34"/>
    </location>
</feature>
<feature type="transmembrane region" description="Helical" evidence="8">
    <location>
        <begin position="136"/>
        <end position="154"/>
    </location>
</feature>
<evidence type="ECO:0000256" key="2">
    <source>
        <dbReference type="ARBA" id="ARBA00022448"/>
    </source>
</evidence>
<keyword evidence="5 8" id="KW-1133">Transmembrane helix</keyword>
<evidence type="ECO:0000256" key="1">
    <source>
        <dbReference type="ARBA" id="ARBA00004651"/>
    </source>
</evidence>
<proteinExistence type="predicted"/>
<feature type="transmembrane region" description="Helical" evidence="8">
    <location>
        <begin position="201"/>
        <end position="227"/>
    </location>
</feature>
<feature type="transmembrane region" description="Helical" evidence="8">
    <location>
        <begin position="106"/>
        <end position="124"/>
    </location>
</feature>
<dbReference type="Pfam" id="PF07690">
    <property type="entry name" value="MFS_1"/>
    <property type="match status" value="1"/>
</dbReference>
<evidence type="ECO:0000256" key="5">
    <source>
        <dbReference type="ARBA" id="ARBA00022989"/>
    </source>
</evidence>
<evidence type="ECO:0000256" key="3">
    <source>
        <dbReference type="ARBA" id="ARBA00022475"/>
    </source>
</evidence>
<evidence type="ECO:0000256" key="6">
    <source>
        <dbReference type="ARBA" id="ARBA00023136"/>
    </source>
</evidence>
<keyword evidence="2" id="KW-0813">Transport</keyword>
<name>A0A1H1GSW3_9MICC</name>
<dbReference type="CDD" id="cd17369">
    <property type="entry name" value="MFS_ShiA_like"/>
    <property type="match status" value="1"/>
</dbReference>
<dbReference type="SUPFAM" id="SSF103473">
    <property type="entry name" value="MFS general substrate transporter"/>
    <property type="match status" value="1"/>
</dbReference>
<feature type="domain" description="Major facilitator superfamily (MFS) profile" evidence="9">
    <location>
        <begin position="63"/>
        <end position="477"/>
    </location>
</feature>
<reference evidence="10 11" key="1">
    <citation type="submission" date="2016-10" db="EMBL/GenBank/DDBJ databases">
        <authorList>
            <person name="de Groot N.N."/>
        </authorList>
    </citation>
    <scope>NUCLEOTIDE SEQUENCE [LARGE SCALE GENOMIC DNA]</scope>
    <source>
        <strain evidence="10 11">DSM 20117</strain>
    </source>
</reference>
<keyword evidence="11" id="KW-1185">Reference proteome</keyword>
<sequence length="490" mass="51879">MSGTTAAEDRYDDEKDGTLNTTPPSDPGRSGHLHHRRIHIPGETDDAAPLAPIQTDPRKARRALWGSYVGTSLEWYDFFLFGTTAAIVFAPLFFGGDDPALRTIQAFLTFGVGFIGRPLGALVFGHFGDRLGRKGILVITIVVMGVASALIGVLPTFETAGIVAPILLAALRFVQGLATGGEWGGATLMAVESAPPEKRGFYGAVVQLGSPTGTLLSSLIVAGVVAWTGDQFLEWGWRIPYLISIVLVAVGVWLRLAVDETPDYRAAADAASAAHKTIPVVEIFRHIPGRLVVGICTYLFGNAGFFLLTTFMISYVSRVLELDPTVILTAISWGAVAQIISMTIAGKVADRITPAKMVVIGYVIAVVVAFPIFWLVDTRSSLAITVAMILGLGFASIPYAPVGTTLTQLFPIRLRYSAIALSANISGIIAGFMPALAAWILTMTGGSSVGPAILLFAIALTSLIGSIIARRMIVADHHAGLQGGEPLPTR</sequence>
<evidence type="ECO:0000313" key="10">
    <source>
        <dbReference type="EMBL" id="SDR15988.1"/>
    </source>
</evidence>
<feature type="transmembrane region" description="Helical" evidence="8">
    <location>
        <begin position="325"/>
        <end position="345"/>
    </location>
</feature>
<protein>
    <submittedName>
        <fullName evidence="10">Predicted arabinose efflux permease, MFS family</fullName>
    </submittedName>
</protein>
<feature type="transmembrane region" description="Helical" evidence="8">
    <location>
        <begin position="382"/>
        <end position="402"/>
    </location>
</feature>
<dbReference type="PANTHER" id="PTHR43045:SF1">
    <property type="entry name" value="SHIKIMATE TRANSPORTER"/>
    <property type="match status" value="1"/>
</dbReference>
<feature type="transmembrane region" description="Helical" evidence="8">
    <location>
        <begin position="291"/>
        <end position="313"/>
    </location>
</feature>
<dbReference type="InterPro" id="IPR011701">
    <property type="entry name" value="MFS"/>
</dbReference>
<organism evidence="10 11">
    <name type="scientific">Crystallibacter crystallopoietes</name>
    <dbReference type="NCBI Taxonomy" id="37928"/>
    <lineage>
        <taxon>Bacteria</taxon>
        <taxon>Bacillati</taxon>
        <taxon>Actinomycetota</taxon>
        <taxon>Actinomycetes</taxon>
        <taxon>Micrococcales</taxon>
        <taxon>Micrococcaceae</taxon>
        <taxon>Crystallibacter</taxon>
    </lineage>
</organism>
<dbReference type="PROSITE" id="PS50850">
    <property type="entry name" value="MFS"/>
    <property type="match status" value="1"/>
</dbReference>
<dbReference type="RefSeq" id="WP_083339868.1">
    <property type="nucleotide sequence ID" value="NZ_CP018863.1"/>
</dbReference>
<evidence type="ECO:0000259" key="9">
    <source>
        <dbReference type="PROSITE" id="PS50850"/>
    </source>
</evidence>
<dbReference type="OrthoDB" id="8953821at2"/>
<dbReference type="AlphaFoldDB" id="A0A1H1GSW3"/>
<evidence type="ECO:0000256" key="8">
    <source>
        <dbReference type="SAM" id="Phobius"/>
    </source>
</evidence>
<keyword evidence="3" id="KW-1003">Cell membrane</keyword>
<feature type="transmembrane region" description="Helical" evidence="8">
    <location>
        <begin position="357"/>
        <end position="376"/>
    </location>
</feature>
<feature type="compositionally biased region" description="Basic and acidic residues" evidence="7">
    <location>
        <begin position="7"/>
        <end position="17"/>
    </location>
</feature>
<feature type="transmembrane region" description="Helical" evidence="8">
    <location>
        <begin position="239"/>
        <end position="258"/>
    </location>
</feature>
<feature type="transmembrane region" description="Helical" evidence="8">
    <location>
        <begin position="75"/>
        <end position="94"/>
    </location>
</feature>
<feature type="transmembrane region" description="Helical" evidence="8">
    <location>
        <begin position="414"/>
        <end position="442"/>
    </location>
</feature>
<dbReference type="GO" id="GO:0022857">
    <property type="term" value="F:transmembrane transporter activity"/>
    <property type="evidence" value="ECO:0007669"/>
    <property type="project" value="InterPro"/>
</dbReference>
<evidence type="ECO:0000256" key="7">
    <source>
        <dbReference type="SAM" id="MobiDB-lite"/>
    </source>
</evidence>
<dbReference type="EMBL" id="FNKH01000002">
    <property type="protein sequence ID" value="SDR15988.1"/>
    <property type="molecule type" value="Genomic_DNA"/>
</dbReference>
<keyword evidence="6 8" id="KW-0472">Membrane</keyword>
<dbReference type="Gene3D" id="1.20.1250.20">
    <property type="entry name" value="MFS general substrate transporter like domains"/>
    <property type="match status" value="2"/>
</dbReference>
<keyword evidence="4 8" id="KW-0812">Transmembrane</keyword>
<comment type="subcellular location">
    <subcellularLocation>
        <location evidence="1">Cell membrane</location>
        <topology evidence="1">Multi-pass membrane protein</topology>
    </subcellularLocation>
</comment>
<dbReference type="GO" id="GO:0005886">
    <property type="term" value="C:plasma membrane"/>
    <property type="evidence" value="ECO:0007669"/>
    <property type="project" value="UniProtKB-SubCell"/>
</dbReference>
<gene>
    <name evidence="10" type="ORF">SAMN04489742_4275</name>
</gene>
<dbReference type="InterPro" id="IPR036259">
    <property type="entry name" value="MFS_trans_sf"/>
</dbReference>
<dbReference type="Proteomes" id="UP000181917">
    <property type="component" value="Unassembled WGS sequence"/>
</dbReference>
<evidence type="ECO:0000313" key="11">
    <source>
        <dbReference type="Proteomes" id="UP000181917"/>
    </source>
</evidence>
<dbReference type="InterPro" id="IPR020846">
    <property type="entry name" value="MFS_dom"/>
</dbReference>